<dbReference type="PANTHER" id="PTHR33326">
    <property type="entry name" value="OS05G0543800 PROTEIN"/>
    <property type="match status" value="1"/>
</dbReference>
<keyword evidence="5" id="KW-1185">Reference proteome</keyword>
<gene>
    <name evidence="4" type="primary">gb18060</name>
    <name evidence="3" type="synonym">gb17993</name>
    <name evidence="3" type="ORF">PR202_gb17993</name>
    <name evidence="4" type="ORF">PR202_gb18060</name>
</gene>
<feature type="region of interest" description="Disordered" evidence="1">
    <location>
        <begin position="287"/>
        <end position="337"/>
    </location>
</feature>
<feature type="compositionally biased region" description="Low complexity" evidence="1">
    <location>
        <begin position="368"/>
        <end position="386"/>
    </location>
</feature>
<sequence>MSKSRASCTLEHATASSRVPPGHATAPLLVAAATESITSAVSLHEPGVSSSEDLLSPPTEPRDAVDGSPPSGRHCYSASSGPAIWVRRPPDWHFVFCIRKDREGSFHIYPDLIGGPFQSLQAAEDAIDRYVNGLPRPARCNEQDGVLSTESQIRRIVFYPDGTPKRGPNSPGWKNPHYRQHRLVRVILDQYNYDHDLFGDRAHELYGEVKFNWFDEDDRSYYHFNFMTKTKDSGDVHRGTGNLFFAELSEMQQAVIQWSAVVASLILSVLEDTQVAKLWIKFKPRPKQQTERRVATPPETQLPAPPVASSRPHLPDRRRTSLRPCLPSRRRPRTPLQRTPLCPCLPCPLLRRNPTSPAASPHPQSACAWSSSSATGRTSSFASASS</sequence>
<proteinExistence type="predicted"/>
<evidence type="ECO:0000313" key="4">
    <source>
        <dbReference type="EMBL" id="GJN29805.1"/>
    </source>
</evidence>
<dbReference type="InterPro" id="IPR022059">
    <property type="entry name" value="DUF3615"/>
</dbReference>
<dbReference type="Proteomes" id="UP001054889">
    <property type="component" value="Unassembled WGS sequence"/>
</dbReference>
<evidence type="ECO:0000313" key="5">
    <source>
        <dbReference type="Proteomes" id="UP001054889"/>
    </source>
</evidence>
<comment type="caution">
    <text evidence="4">The sequence shown here is derived from an EMBL/GenBank/DDBJ whole genome shotgun (WGS) entry which is preliminary data.</text>
</comment>
<organism evidence="4 5">
    <name type="scientific">Eleusine coracana subsp. coracana</name>
    <dbReference type="NCBI Taxonomy" id="191504"/>
    <lineage>
        <taxon>Eukaryota</taxon>
        <taxon>Viridiplantae</taxon>
        <taxon>Streptophyta</taxon>
        <taxon>Embryophyta</taxon>
        <taxon>Tracheophyta</taxon>
        <taxon>Spermatophyta</taxon>
        <taxon>Magnoliopsida</taxon>
        <taxon>Liliopsida</taxon>
        <taxon>Poales</taxon>
        <taxon>Poaceae</taxon>
        <taxon>PACMAD clade</taxon>
        <taxon>Chloridoideae</taxon>
        <taxon>Cynodonteae</taxon>
        <taxon>Eleusininae</taxon>
        <taxon>Eleusine</taxon>
    </lineage>
</organism>
<dbReference type="EMBL" id="BQKI01000081">
    <property type="protein sequence ID" value="GJN29805.1"/>
    <property type="molecule type" value="Genomic_DNA"/>
</dbReference>
<accession>A0AAV5F653</accession>
<evidence type="ECO:0000256" key="1">
    <source>
        <dbReference type="SAM" id="MobiDB-lite"/>
    </source>
</evidence>
<dbReference type="AlphaFoldDB" id="A0AAV5F653"/>
<name>A0AAV5F653_ELECO</name>
<feature type="domain" description="DUF3615" evidence="2">
    <location>
        <begin position="186"/>
        <end position="251"/>
    </location>
</feature>
<dbReference type="EMBL" id="BQKI01000081">
    <property type="protein sequence ID" value="GJN29742.1"/>
    <property type="molecule type" value="Genomic_DNA"/>
</dbReference>
<feature type="region of interest" description="Disordered" evidence="1">
    <location>
        <begin position="353"/>
        <end position="386"/>
    </location>
</feature>
<feature type="region of interest" description="Disordered" evidence="1">
    <location>
        <begin position="42"/>
        <end position="75"/>
    </location>
</feature>
<evidence type="ECO:0000259" key="2">
    <source>
        <dbReference type="Pfam" id="PF12274"/>
    </source>
</evidence>
<feature type="region of interest" description="Disordered" evidence="1">
    <location>
        <begin position="1"/>
        <end position="23"/>
    </location>
</feature>
<reference evidence="4" key="1">
    <citation type="journal article" date="2018" name="DNA Res.">
        <title>Multiple hybrid de novo genome assembly of finger millet, an orphan allotetraploid crop.</title>
        <authorList>
            <person name="Hatakeyama M."/>
            <person name="Aluri S."/>
            <person name="Balachadran M.T."/>
            <person name="Sivarajan S.R."/>
            <person name="Patrignani A."/>
            <person name="Gruter S."/>
            <person name="Poveda L."/>
            <person name="Shimizu-Inatsugi R."/>
            <person name="Baeten J."/>
            <person name="Francoijs K.J."/>
            <person name="Nataraja K.N."/>
            <person name="Reddy Y.A.N."/>
            <person name="Phadnis S."/>
            <person name="Ravikumar R.L."/>
            <person name="Schlapbach R."/>
            <person name="Sreeman S.M."/>
            <person name="Shimizu K.K."/>
        </authorList>
    </citation>
    <scope>NUCLEOTIDE SEQUENCE</scope>
</reference>
<reference evidence="4" key="2">
    <citation type="submission" date="2021-12" db="EMBL/GenBank/DDBJ databases">
        <title>Resequencing data analysis of finger millet.</title>
        <authorList>
            <person name="Hatakeyama M."/>
            <person name="Aluri S."/>
            <person name="Balachadran M.T."/>
            <person name="Sivarajan S.R."/>
            <person name="Poveda L."/>
            <person name="Shimizu-Inatsugi R."/>
            <person name="Schlapbach R."/>
            <person name="Sreeman S.M."/>
            <person name="Shimizu K.K."/>
        </authorList>
    </citation>
    <scope>NUCLEOTIDE SEQUENCE</scope>
</reference>
<protein>
    <recommendedName>
        <fullName evidence="2">DUF3615 domain-containing protein</fullName>
    </recommendedName>
</protein>
<evidence type="ECO:0000313" key="3">
    <source>
        <dbReference type="EMBL" id="GJN29742.1"/>
    </source>
</evidence>
<dbReference type="PANTHER" id="PTHR33326:SF16">
    <property type="match status" value="1"/>
</dbReference>
<dbReference type="Pfam" id="PF12274">
    <property type="entry name" value="DUF3615"/>
    <property type="match status" value="1"/>
</dbReference>